<dbReference type="PIRSF" id="PIRSF001365">
    <property type="entry name" value="DHDPS"/>
    <property type="match status" value="1"/>
</dbReference>
<dbReference type="EMBL" id="JAMGZJ010000075">
    <property type="protein sequence ID" value="MCU6669445.1"/>
    <property type="molecule type" value="Genomic_DNA"/>
</dbReference>
<feature type="binding site" evidence="4">
    <location>
        <position position="205"/>
    </location>
    <ligand>
        <name>pyruvate</name>
        <dbReference type="ChEBI" id="CHEBI:15361"/>
    </ligand>
</feature>
<name>A0A9J6QMG2_9ENTR</name>
<dbReference type="Proteomes" id="UP001061282">
    <property type="component" value="Unassembled WGS sequence"/>
</dbReference>
<protein>
    <submittedName>
        <fullName evidence="5">Dihydrodipicolinate synthase family protein</fullName>
    </submittedName>
</protein>
<dbReference type="InterPro" id="IPR002220">
    <property type="entry name" value="DapA-like"/>
</dbReference>
<evidence type="ECO:0000313" key="6">
    <source>
        <dbReference type="Proteomes" id="UP001061282"/>
    </source>
</evidence>
<evidence type="ECO:0000313" key="5">
    <source>
        <dbReference type="EMBL" id="MCU6669445.1"/>
    </source>
</evidence>
<dbReference type="PANTHER" id="PTHR12128">
    <property type="entry name" value="DIHYDRODIPICOLINATE SYNTHASE"/>
    <property type="match status" value="1"/>
</dbReference>
<dbReference type="Pfam" id="PF00701">
    <property type="entry name" value="DHDPS"/>
    <property type="match status" value="1"/>
</dbReference>
<dbReference type="RefSeq" id="WP_271268007.1">
    <property type="nucleotide sequence ID" value="NZ_JAMGZJ010000075.1"/>
</dbReference>
<evidence type="ECO:0000256" key="2">
    <source>
        <dbReference type="ARBA" id="ARBA00023239"/>
    </source>
</evidence>
<dbReference type="Gene3D" id="3.20.20.70">
    <property type="entry name" value="Aldolase class I"/>
    <property type="match status" value="1"/>
</dbReference>
<proteinExistence type="inferred from homology"/>
<dbReference type="GO" id="GO:0005829">
    <property type="term" value="C:cytosol"/>
    <property type="evidence" value="ECO:0007669"/>
    <property type="project" value="TreeGrafter"/>
</dbReference>
<keyword evidence="6" id="KW-1185">Reference proteome</keyword>
<comment type="similarity">
    <text evidence="1 3">Belongs to the DapA family.</text>
</comment>
<dbReference type="SUPFAM" id="SSF51569">
    <property type="entry name" value="Aldolase"/>
    <property type="match status" value="1"/>
</dbReference>
<dbReference type="InterPro" id="IPR013785">
    <property type="entry name" value="Aldolase_TIM"/>
</dbReference>
<keyword evidence="2 3" id="KW-0456">Lyase</keyword>
<gene>
    <name evidence="5" type="ORF">M8013_11880</name>
</gene>
<dbReference type="AlphaFoldDB" id="A0A9J6QMG2"/>
<evidence type="ECO:0000256" key="1">
    <source>
        <dbReference type="ARBA" id="ARBA00007592"/>
    </source>
</evidence>
<sequence>MLKGNIPILATAFDAQGEVDFTSIERLVKFLLWQGVDGLALFGNASEGYALTQGEKEALFTCVKKLTGDLPLVAAAGGAASAVAIEDISRVQRWGAQVAMVNPPAVVKPGPDEIVTFYRDICEACAIDIMIQDAPLMTGVNMPVPTLVKLCQSFPAIKYIKVEQPPTTLKISALKQALGDSVGLFGGLNAGFLYEELRRGVTGTMPACEFPDVINMILQAWQHNPREAQSLFYRYLPFLRYGVQSGIGVAIHKTVLHRAGIFATDVVREPAKGLDAATREELQDLTDALPLAVFGVRA</sequence>
<evidence type="ECO:0000256" key="3">
    <source>
        <dbReference type="PIRNR" id="PIRNR001365"/>
    </source>
</evidence>
<dbReference type="PRINTS" id="PR00146">
    <property type="entry name" value="DHPICSNTHASE"/>
</dbReference>
<organism evidence="5 6">
    <name type="scientific">Silvania confinis</name>
    <dbReference type="NCBI Taxonomy" id="2926470"/>
    <lineage>
        <taxon>Bacteria</taxon>
        <taxon>Pseudomonadati</taxon>
        <taxon>Pseudomonadota</taxon>
        <taxon>Gammaproteobacteria</taxon>
        <taxon>Enterobacterales</taxon>
        <taxon>Enterobacteriaceae</taxon>
        <taxon>Silvania</taxon>
    </lineage>
</organism>
<dbReference type="CDD" id="cd00408">
    <property type="entry name" value="DHDPS-like"/>
    <property type="match status" value="1"/>
</dbReference>
<reference evidence="5" key="1">
    <citation type="submission" date="2022-05" db="EMBL/GenBank/DDBJ databases">
        <title>Description of a novel species of Leclercia; Leclercia tamurae and the Proposal for a Novel Genus Silvania gen. nov. Containing Two Novel Species Silvania hatchlandensis sp. nov. and Silvania confinis sp. nov. Isolated from the Rhizosphere of Oak.</title>
        <authorList>
            <person name="Maddock D.W."/>
            <person name="Brady C.L."/>
            <person name="Denman S."/>
            <person name="Arnold D."/>
        </authorList>
    </citation>
    <scope>NUCLEOTIDE SEQUENCE</scope>
    <source>
        <strain evidence="5">H4N4</strain>
    </source>
</reference>
<dbReference type="GO" id="GO:0008840">
    <property type="term" value="F:4-hydroxy-tetrahydrodipicolinate synthase activity"/>
    <property type="evidence" value="ECO:0007669"/>
    <property type="project" value="TreeGrafter"/>
</dbReference>
<evidence type="ECO:0000256" key="4">
    <source>
        <dbReference type="PIRSR" id="PIRSR001365-2"/>
    </source>
</evidence>
<dbReference type="PANTHER" id="PTHR12128:SF66">
    <property type="entry name" value="4-HYDROXY-2-OXOGLUTARATE ALDOLASE, MITOCHONDRIAL"/>
    <property type="match status" value="1"/>
</dbReference>
<dbReference type="SMART" id="SM01130">
    <property type="entry name" value="DHDPS"/>
    <property type="match status" value="1"/>
</dbReference>
<comment type="caution">
    <text evidence="5">The sequence shown here is derived from an EMBL/GenBank/DDBJ whole genome shotgun (WGS) entry which is preliminary data.</text>
</comment>
<accession>A0A9J6QMG2</accession>